<reference evidence="2" key="1">
    <citation type="submission" date="2021-01" db="EMBL/GenBank/DDBJ databases">
        <title>Chromosome-level genome assembly of a human fungal pathogen reveals clustering of transcriptionally co-regulated genes.</title>
        <authorList>
            <person name="Voorhies M."/>
            <person name="Cohen S."/>
            <person name="Shea T.P."/>
            <person name="Petrus S."/>
            <person name="Munoz J.F."/>
            <person name="Poplawski S."/>
            <person name="Goldman W.E."/>
            <person name="Michael T."/>
            <person name="Cuomo C.A."/>
            <person name="Sil A."/>
            <person name="Beyhan S."/>
        </authorList>
    </citation>
    <scope>NUCLEOTIDE SEQUENCE</scope>
    <source>
        <strain evidence="2">H88</strain>
    </source>
</reference>
<dbReference type="VEuPathDB" id="FungiDB:I7I53_08641"/>
<dbReference type="Proteomes" id="UP000663419">
    <property type="component" value="Chromosome 2"/>
</dbReference>
<organism evidence="2 3">
    <name type="scientific">Ajellomyces capsulatus (strain H88)</name>
    <name type="common">Darling's disease fungus</name>
    <name type="synonym">Histoplasma capsulatum</name>
    <dbReference type="NCBI Taxonomy" id="544711"/>
    <lineage>
        <taxon>Eukaryota</taxon>
        <taxon>Fungi</taxon>
        <taxon>Dikarya</taxon>
        <taxon>Ascomycota</taxon>
        <taxon>Pezizomycotina</taxon>
        <taxon>Eurotiomycetes</taxon>
        <taxon>Eurotiomycetidae</taxon>
        <taxon>Onygenales</taxon>
        <taxon>Ajellomycetaceae</taxon>
        <taxon>Histoplasma</taxon>
    </lineage>
</organism>
<proteinExistence type="predicted"/>
<feature type="region of interest" description="Disordered" evidence="1">
    <location>
        <begin position="77"/>
        <end position="96"/>
    </location>
</feature>
<protein>
    <submittedName>
        <fullName evidence="2">PH-signaling protein PalC</fullName>
    </submittedName>
</protein>
<feature type="compositionally biased region" description="Polar residues" evidence="1">
    <location>
        <begin position="13"/>
        <end position="28"/>
    </location>
</feature>
<feature type="region of interest" description="Disordered" evidence="1">
    <location>
        <begin position="1"/>
        <end position="28"/>
    </location>
</feature>
<evidence type="ECO:0000256" key="1">
    <source>
        <dbReference type="SAM" id="MobiDB-lite"/>
    </source>
</evidence>
<accession>A0A8A1LG72</accession>
<dbReference type="AlphaFoldDB" id="A0A8A1LG72"/>
<name>A0A8A1LG72_AJEC8</name>
<evidence type="ECO:0000313" key="2">
    <source>
        <dbReference type="EMBL" id="QSS52881.1"/>
    </source>
</evidence>
<sequence length="231" mass="25087">MGFRNAGGKRSDVSVTTNKKMPFRPNTTPGQCPVAHVVRFHHRASSQRPANSGIQFDCLVEYNLVASTSNTYRCLPHLDRANPQGPPPPATPHTLSRRRRFRDVILLLEHIPLNLRLLQKLEISVPQHPALLQMIHALAPVALAQLLPDQPRHHAAHPLLADDGVARVVERGGVFEVDAVVAGGYGGLFGEEGGGFRGGHGCWSAWIDRSVGRSVGRSVVLFPGFQGVGSF</sequence>
<dbReference type="EMBL" id="CP069103">
    <property type="protein sequence ID" value="QSS52881.1"/>
    <property type="molecule type" value="Genomic_DNA"/>
</dbReference>
<gene>
    <name evidence="2" type="ORF">I7I53_08641</name>
</gene>
<evidence type="ECO:0000313" key="3">
    <source>
        <dbReference type="Proteomes" id="UP000663419"/>
    </source>
</evidence>